<feature type="compositionally biased region" description="Basic and acidic residues" evidence="1">
    <location>
        <begin position="330"/>
        <end position="342"/>
    </location>
</feature>
<feature type="region of interest" description="Disordered" evidence="1">
    <location>
        <begin position="1070"/>
        <end position="1103"/>
    </location>
</feature>
<feature type="region of interest" description="Disordered" evidence="1">
    <location>
        <begin position="1125"/>
        <end position="1445"/>
    </location>
</feature>
<sequence length="1826" mass="196202">ERKSESFEERLVDIGYSAPTPQYSSPRKESRNGQSYSVSQLSFGGNGVASLTGSGERKSESFEERLVDIGYRAPTPQYSSPRKESRNGQSYSVSQLSFGGNGVASLTGSGERKSESFEERLADIGYRAPTLQYSSPREESRNVQSYSVSQLSFGGNGGASLTGSGERKSESFEERLVDIGYRAATPQYSSPRKESRNGQSYSVSQLSFGGNGVASLTGSGERKSESFEERLADIGYRAPTLQYSSPREESRNVQSHSVSQLSFGGNGGASLTGSGERKSESFEERLVDTAYRAPTLQYSAPREEPRNGQSYSVSQLSFGGNGGASLTGSGERKSESFEERLVDIGYRAATPQYSSPRDESRNGQSYSVSQLSFGGNGGASLTGSGERKSESFEERLVDIGYRAATPQYSSPREESRNGQSYSVSQLSFGGNGGASLTGSGERKSKSFEERLVNIGYRAPSPQYSSPGEESRNGQSYSVSQLSFGGNGGPSLTGSGERKSESSEERVVDTRHRAPTLQYSSNREEARSGQSYSVSQISFGGGGASDSEEKQSELVEKAVDTRYRAPTVQYSGPSEKARTGKSYSISQISFGGGGVSLSDSEERQPEFVEEVVDRGYRAPTVQYSAPSDKARTGQSSSVSQISFGGGGVSLSDSEERQPELVEEVVDTGYRAPKVQYSSPREKQSFSVSQISFGGNGGSVSVSEESEKRSESLEERRGLNTVHEVPTVRYSGPKEESRRGQTYVVSHVSFGGQSAALRESSQSSEELRSESFEKRVVNTRYGSKTITPTYSGRARYSTSFMSFGSRNSKSGSREQNVVIGSDRHVPPRYRAAIEDLQHRPTYAAPSAESADDRPESSEGKKRYTPSFISLGQQGSLGSSSEEQKKTGYNPARTPSGYSTSFISFGRSGSREESRSSEEVRSEEQSHGYQAPVAAPRYEPLRPSSGGYSSSYFGQDSDESRSDSSEGKQPAATFSAEEDNAKFLVPIEYQAPPVVSSSSESLSKEEPSRTYYAPDDVAMVGYAPNQGSGENTTDDRSDSHEAPVPQYKHEYGYGSAEQMYKIVGIKALPEFHDSRESGEIGQSSSSSESASSSAEDSSASGSTEFAELGSNDNFLRVYFKYNAPSALLVKLSSPPPPPPAPTGPEVGDDSQSTEGRSGSDSSEFRSHSHSSELGSHSGSRESSDTSTSYMVPRSGSSESAIPNTSYRVPSSESSESSASYMSYKAPAGSGSSETFVPDTSYMVPPSSGSAESSASYMSYRAPAGSDSSETSVPNTSYMVPPSSGRSAESSASYMSYKAPAGSGSSETSVPDTSYMVPPSSGRSSESSGSYMSYMAPAGSDSSETSVPDTSYMVPPSSGRSSESSGSYMSYRAPAGSGSSETSVPDTSYMVPPSSGRSSESSASYMSYKAPGTSEAFAPNNYMVPPQTSEAPTSGRLNTGSSESRSAGQGYVVYRGPESSQAALTTSMNKYQAQPAKRPPSTYGARFAVPSHAYAPPNAALDTNYETPFLGGSGTIRTDDGVGFPRGGDIFETLVAPQTALEQTVVSTPIPVPSSKTLHHRPLRADKLLQQINQQMIKLNGLRTEIRSYRPPSSKLLARSTEVVKIRGPEVSPPRVYSQKSPIASGKPLFESYPFYRRSVLPTTSKIYSVRPTFKGFLHPEKPVQLVKYDVPEHGSEIQLVAETTELLQSYAAPSRAFETPDQINRNAGFTSDSSESSRYRFLLCLKDGTQESCDKFVLYRLLRAADRHAAKMLQKNGSDCRSTSFLLAAAAKLRSSDVGESSGRKGNHEEAEDIMMMMTQSQQMLSLNRGPVKEKQRHHSSFASDNDNG</sequence>
<feature type="compositionally biased region" description="Polar residues" evidence="1">
    <location>
        <begin position="1191"/>
        <end position="1205"/>
    </location>
</feature>
<feature type="compositionally biased region" description="Low complexity" evidence="1">
    <location>
        <begin position="1207"/>
        <end position="1220"/>
    </location>
</feature>
<feature type="compositionally biased region" description="Polar residues" evidence="1">
    <location>
        <begin position="800"/>
        <end position="813"/>
    </location>
</feature>
<dbReference type="EMBL" id="OB660243">
    <property type="protein sequence ID" value="CAD7223717.1"/>
    <property type="molecule type" value="Genomic_DNA"/>
</dbReference>
<feature type="compositionally biased region" description="Low complexity" evidence="1">
    <location>
        <begin position="1390"/>
        <end position="1403"/>
    </location>
</feature>
<feature type="compositionally biased region" description="Polar residues" evidence="1">
    <location>
        <begin position="1373"/>
        <end position="1382"/>
    </location>
</feature>
<feature type="compositionally biased region" description="Basic and acidic residues" evidence="1">
    <location>
        <begin position="55"/>
        <end position="67"/>
    </location>
</feature>
<feature type="compositionally biased region" description="Basic and acidic residues" evidence="1">
    <location>
        <begin position="848"/>
        <end position="859"/>
    </location>
</feature>
<reference evidence="2" key="1">
    <citation type="submission" date="2020-11" db="EMBL/GenBank/DDBJ databases">
        <authorList>
            <person name="Tran Van P."/>
        </authorList>
    </citation>
    <scope>NUCLEOTIDE SEQUENCE</scope>
</reference>
<feature type="region of interest" description="Disordered" evidence="1">
    <location>
        <begin position="591"/>
        <end position="739"/>
    </location>
</feature>
<feature type="compositionally biased region" description="Polar residues" evidence="1">
    <location>
        <begin position="631"/>
        <end position="641"/>
    </location>
</feature>
<dbReference type="GO" id="GO:0003713">
    <property type="term" value="F:transcription coactivator activity"/>
    <property type="evidence" value="ECO:0007669"/>
    <property type="project" value="TreeGrafter"/>
</dbReference>
<feature type="compositionally biased region" description="Polar residues" evidence="1">
    <location>
        <begin position="307"/>
        <end position="316"/>
    </location>
</feature>
<feature type="compositionally biased region" description="Low complexity" evidence="1">
    <location>
        <begin position="1076"/>
        <end position="1099"/>
    </location>
</feature>
<name>A0A7R8W2T1_9CRUS</name>
<feature type="compositionally biased region" description="Basic and acidic residues" evidence="1">
    <location>
        <begin position="906"/>
        <end position="923"/>
    </location>
</feature>
<feature type="compositionally biased region" description="Polar residues" evidence="1">
    <location>
        <begin position="461"/>
        <end position="481"/>
    </location>
</feature>
<feature type="non-terminal residue" evidence="2">
    <location>
        <position position="1826"/>
    </location>
</feature>
<feature type="compositionally biased region" description="Polar residues" evidence="1">
    <location>
        <begin position="1299"/>
        <end position="1308"/>
    </location>
</feature>
<evidence type="ECO:0000313" key="2">
    <source>
        <dbReference type="EMBL" id="CAD7223717.1"/>
    </source>
</evidence>
<feature type="compositionally biased region" description="Basic and acidic residues" evidence="1">
    <location>
        <begin position="599"/>
        <end position="615"/>
    </location>
</feature>
<feature type="compositionally biased region" description="Low complexity" evidence="1">
    <location>
        <begin position="1316"/>
        <end position="1331"/>
    </location>
</feature>
<feature type="compositionally biased region" description="Basic and acidic residues" evidence="1">
    <location>
        <begin position="1"/>
        <end position="12"/>
    </location>
</feature>
<feature type="compositionally biased region" description="Polar residues" evidence="1">
    <location>
        <begin position="142"/>
        <end position="151"/>
    </location>
</feature>
<feature type="compositionally biased region" description="Polar residues" evidence="1">
    <location>
        <begin position="87"/>
        <end position="108"/>
    </location>
</feature>
<dbReference type="GO" id="GO:0090575">
    <property type="term" value="C:RNA polymerase II transcription regulator complex"/>
    <property type="evidence" value="ECO:0007669"/>
    <property type="project" value="TreeGrafter"/>
</dbReference>
<feature type="region of interest" description="Disordered" evidence="1">
    <location>
        <begin position="1"/>
        <end position="559"/>
    </location>
</feature>
<feature type="compositionally biased region" description="Low complexity" evidence="1">
    <location>
        <begin position="1279"/>
        <end position="1293"/>
    </location>
</feature>
<feature type="compositionally biased region" description="Low complexity" evidence="1">
    <location>
        <begin position="1243"/>
        <end position="1256"/>
    </location>
</feature>
<feature type="region of interest" description="Disordered" evidence="1">
    <location>
        <begin position="800"/>
        <end position="976"/>
    </location>
</feature>
<feature type="region of interest" description="Disordered" evidence="1">
    <location>
        <begin position="1799"/>
        <end position="1826"/>
    </location>
</feature>
<feature type="compositionally biased region" description="Basic and acidic residues" evidence="1">
    <location>
        <begin position="385"/>
        <end position="397"/>
    </location>
</feature>
<feature type="compositionally biased region" description="Basic and acidic residues" evidence="1">
    <location>
        <begin position="819"/>
        <end position="836"/>
    </location>
</feature>
<feature type="compositionally biased region" description="Polar residues" evidence="1">
    <location>
        <begin position="1422"/>
        <end position="1443"/>
    </location>
</feature>
<feature type="compositionally biased region" description="Basic and acidic residues" evidence="1">
    <location>
        <begin position="703"/>
        <end position="716"/>
    </location>
</feature>
<evidence type="ECO:0000256" key="1">
    <source>
        <dbReference type="SAM" id="MobiDB-lite"/>
    </source>
</evidence>
<proteinExistence type="predicted"/>
<feature type="compositionally biased region" description="Basic and acidic residues" evidence="1">
    <location>
        <begin position="495"/>
        <end position="511"/>
    </location>
</feature>
<feature type="compositionally biased region" description="Basic and acidic residues" evidence="1">
    <location>
        <begin position="110"/>
        <end position="122"/>
    </location>
</feature>
<feature type="compositionally biased region" description="Basic and acidic residues" evidence="1">
    <location>
        <begin position="1030"/>
        <end position="1047"/>
    </location>
</feature>
<dbReference type="PANTHER" id="PTHR15363:SF3">
    <property type="entry name" value="POU DOMAIN CLASS 2-ASSOCIATING FACTOR 1"/>
    <property type="match status" value="1"/>
</dbReference>
<feature type="compositionally biased region" description="Basic and acidic residues" evidence="1">
    <location>
        <begin position="440"/>
        <end position="451"/>
    </location>
</feature>
<feature type="compositionally biased region" description="Low complexity" evidence="1">
    <location>
        <begin position="1353"/>
        <end position="1368"/>
    </location>
</feature>
<feature type="compositionally biased region" description="Polar residues" evidence="1">
    <location>
        <begin position="252"/>
        <end position="261"/>
    </location>
</feature>
<feature type="compositionally biased region" description="Basic and acidic residues" evidence="1">
    <location>
        <begin position="275"/>
        <end position="287"/>
    </location>
</feature>
<feature type="compositionally biased region" description="Basic and acidic residues" evidence="1">
    <location>
        <begin position="546"/>
        <end position="559"/>
    </location>
</feature>
<feature type="compositionally biased region" description="Basic and acidic residues" evidence="1">
    <location>
        <begin position="220"/>
        <end position="232"/>
    </location>
</feature>
<feature type="compositionally biased region" description="Polar residues" evidence="1">
    <location>
        <begin position="197"/>
        <end position="218"/>
    </location>
</feature>
<feature type="compositionally biased region" description="Polar residues" evidence="1">
    <location>
        <begin position="1262"/>
        <end position="1274"/>
    </location>
</feature>
<feature type="compositionally biased region" description="Polar residues" evidence="1">
    <location>
        <begin position="417"/>
        <end position="426"/>
    </location>
</feature>
<organism evidence="2">
    <name type="scientific">Cyprideis torosa</name>
    <dbReference type="NCBI Taxonomy" id="163714"/>
    <lineage>
        <taxon>Eukaryota</taxon>
        <taxon>Metazoa</taxon>
        <taxon>Ecdysozoa</taxon>
        <taxon>Arthropoda</taxon>
        <taxon>Crustacea</taxon>
        <taxon>Oligostraca</taxon>
        <taxon>Ostracoda</taxon>
        <taxon>Podocopa</taxon>
        <taxon>Podocopida</taxon>
        <taxon>Cytherocopina</taxon>
        <taxon>Cytheroidea</taxon>
        <taxon>Cytherideidae</taxon>
        <taxon>Cyprideis</taxon>
    </lineage>
</organism>
<feature type="compositionally biased region" description="Pro residues" evidence="1">
    <location>
        <begin position="1130"/>
        <end position="1139"/>
    </location>
</feature>
<feature type="compositionally biased region" description="Polar residues" evidence="1">
    <location>
        <begin position="32"/>
        <end position="53"/>
    </location>
</feature>
<dbReference type="PANTHER" id="PTHR15363">
    <property type="entry name" value="POU DOMAIN CLASS 2-ASSOCIATING FACTOR 1"/>
    <property type="match status" value="1"/>
</dbReference>
<feature type="compositionally biased region" description="Basic and acidic residues" evidence="1">
    <location>
        <begin position="165"/>
        <end position="177"/>
    </location>
</feature>
<protein>
    <submittedName>
        <fullName evidence="2">Uncharacterized protein</fullName>
    </submittedName>
</protein>
<gene>
    <name evidence="2" type="ORF">CTOB1V02_LOCUS1697</name>
</gene>
<dbReference type="GO" id="GO:0045944">
    <property type="term" value="P:positive regulation of transcription by RNA polymerase II"/>
    <property type="evidence" value="ECO:0007669"/>
    <property type="project" value="TreeGrafter"/>
</dbReference>
<feature type="compositionally biased region" description="Low complexity" evidence="1">
    <location>
        <begin position="867"/>
        <end position="878"/>
    </location>
</feature>
<feature type="compositionally biased region" description="Polar residues" evidence="1">
    <location>
        <begin position="362"/>
        <end position="371"/>
    </location>
</feature>
<feature type="compositionally biased region" description="Polar residues" evidence="1">
    <location>
        <begin position="1336"/>
        <end position="1345"/>
    </location>
</feature>
<feature type="region of interest" description="Disordered" evidence="1">
    <location>
        <begin position="990"/>
        <end position="1047"/>
    </location>
</feature>
<accession>A0A7R8W2T1</accession>
<feature type="compositionally biased region" description="Polar residues" evidence="1">
    <location>
        <begin position="527"/>
        <end position="537"/>
    </location>
</feature>